<dbReference type="Proteomes" id="UP001152799">
    <property type="component" value="Chromosome 8"/>
</dbReference>
<dbReference type="EMBL" id="OU892284">
    <property type="protein sequence ID" value="CAG9772328.1"/>
    <property type="molecule type" value="Genomic_DNA"/>
</dbReference>
<dbReference type="GO" id="GO:0022857">
    <property type="term" value="F:transmembrane transporter activity"/>
    <property type="evidence" value="ECO:0007669"/>
    <property type="project" value="InterPro"/>
</dbReference>
<organism evidence="6 7">
    <name type="scientific">Ceutorhynchus assimilis</name>
    <name type="common">cabbage seed weevil</name>
    <dbReference type="NCBI Taxonomy" id="467358"/>
    <lineage>
        <taxon>Eukaryota</taxon>
        <taxon>Metazoa</taxon>
        <taxon>Ecdysozoa</taxon>
        <taxon>Arthropoda</taxon>
        <taxon>Hexapoda</taxon>
        <taxon>Insecta</taxon>
        <taxon>Pterygota</taxon>
        <taxon>Neoptera</taxon>
        <taxon>Endopterygota</taxon>
        <taxon>Coleoptera</taxon>
        <taxon>Polyphaga</taxon>
        <taxon>Cucujiformia</taxon>
        <taxon>Curculionidae</taxon>
        <taxon>Ceutorhynchinae</taxon>
        <taxon>Ceutorhynchus</taxon>
    </lineage>
</organism>
<dbReference type="OrthoDB" id="6612291at2759"/>
<evidence type="ECO:0000256" key="2">
    <source>
        <dbReference type="ARBA" id="ARBA00022692"/>
    </source>
</evidence>
<feature type="transmembrane region" description="Helical" evidence="5">
    <location>
        <begin position="45"/>
        <end position="68"/>
    </location>
</feature>
<dbReference type="InterPro" id="IPR036259">
    <property type="entry name" value="MFS_trans_sf"/>
</dbReference>
<keyword evidence="4 5" id="KW-0472">Membrane</keyword>
<dbReference type="Gene3D" id="1.20.1250.20">
    <property type="entry name" value="MFS general substrate transporter like domains"/>
    <property type="match status" value="1"/>
</dbReference>
<dbReference type="InterPro" id="IPR050549">
    <property type="entry name" value="MFS_Trehalose_Transporter"/>
</dbReference>
<keyword evidence="3 5" id="KW-1133">Transmembrane helix</keyword>
<evidence type="ECO:0000256" key="4">
    <source>
        <dbReference type="ARBA" id="ARBA00023136"/>
    </source>
</evidence>
<evidence type="ECO:0000313" key="7">
    <source>
        <dbReference type="Proteomes" id="UP001152799"/>
    </source>
</evidence>
<dbReference type="PANTHER" id="PTHR48021">
    <property type="match status" value="1"/>
</dbReference>
<evidence type="ECO:0000256" key="3">
    <source>
        <dbReference type="ARBA" id="ARBA00022989"/>
    </source>
</evidence>
<dbReference type="InterPro" id="IPR005828">
    <property type="entry name" value="MFS_sugar_transport-like"/>
</dbReference>
<dbReference type="GO" id="GO:0016020">
    <property type="term" value="C:membrane"/>
    <property type="evidence" value="ECO:0007669"/>
    <property type="project" value="UniProtKB-SubCell"/>
</dbReference>
<protein>
    <recommendedName>
        <fullName evidence="8">Major facilitator superfamily (MFS) profile domain-containing protein</fullName>
    </recommendedName>
</protein>
<feature type="transmembrane region" description="Helical" evidence="5">
    <location>
        <begin position="214"/>
        <end position="235"/>
    </location>
</feature>
<dbReference type="Pfam" id="PF00083">
    <property type="entry name" value="Sugar_tr"/>
    <property type="match status" value="1"/>
</dbReference>
<proteinExistence type="predicted"/>
<evidence type="ECO:0000313" key="6">
    <source>
        <dbReference type="EMBL" id="CAG9772328.1"/>
    </source>
</evidence>
<dbReference type="PANTHER" id="PTHR48021:SF24">
    <property type="entry name" value="MAJOR FACILITATOR SUPERFAMILY (MFS) PROFILE DOMAIN-CONTAINING PROTEIN"/>
    <property type="match status" value="1"/>
</dbReference>
<feature type="transmembrane region" description="Helical" evidence="5">
    <location>
        <begin position="116"/>
        <end position="135"/>
    </location>
</feature>
<gene>
    <name evidence="6" type="ORF">CEUTPL_LOCUS12741</name>
</gene>
<sequence>MDPIGIKENARANLSEEDSQNEKLHEIICSVRSLSKYEGRSFRTLFPQIAAASIAASYHIVVGISLAYSGILIPNLVPHANNVTSDIQIVASTSETSWIGMVLTFLKGWFLDWRTVAWMCLGYSVIPVILITLFIPESPAWLVSKGKIEEAAKSLKWLHRNQPQPEQRTETLAELQLHLLQKEHEIKLEEASRKGTGFMVKVKKFIKPTGYKPLIILFGLFFFQQFSGIYITLFYSVTFFEKTRSALNPYLASTLIGTVRFAMSCINTYMLRTFHRRPLIMFSGLGMCFCMFFSGLFTMWIIEGE</sequence>
<keyword evidence="2 5" id="KW-0812">Transmembrane</keyword>
<evidence type="ECO:0000256" key="1">
    <source>
        <dbReference type="ARBA" id="ARBA00004370"/>
    </source>
</evidence>
<evidence type="ECO:0008006" key="8">
    <source>
        <dbReference type="Google" id="ProtNLM"/>
    </source>
</evidence>
<keyword evidence="7" id="KW-1185">Reference proteome</keyword>
<evidence type="ECO:0000256" key="5">
    <source>
        <dbReference type="SAM" id="Phobius"/>
    </source>
</evidence>
<comment type="subcellular location">
    <subcellularLocation>
        <location evidence="1">Membrane</location>
    </subcellularLocation>
</comment>
<name>A0A9N9MVG4_9CUCU</name>
<reference evidence="6" key="1">
    <citation type="submission" date="2022-01" db="EMBL/GenBank/DDBJ databases">
        <authorList>
            <person name="King R."/>
        </authorList>
    </citation>
    <scope>NUCLEOTIDE SEQUENCE</scope>
</reference>
<accession>A0A9N9MVG4</accession>
<dbReference type="AlphaFoldDB" id="A0A9N9MVG4"/>
<dbReference type="SUPFAM" id="SSF103473">
    <property type="entry name" value="MFS general substrate transporter"/>
    <property type="match status" value="1"/>
</dbReference>
<feature type="transmembrane region" description="Helical" evidence="5">
    <location>
        <begin position="279"/>
        <end position="302"/>
    </location>
</feature>